<keyword evidence="4" id="KW-1185">Reference proteome</keyword>
<organism evidence="3 4">
    <name type="scientific">Chlorobaculum parvum (strain DSM 263 / NCIMB 8327)</name>
    <name type="common">Chlorobium vibrioforme subsp. thiosulfatophilum</name>
    <dbReference type="NCBI Taxonomy" id="517417"/>
    <lineage>
        <taxon>Bacteria</taxon>
        <taxon>Pseudomonadati</taxon>
        <taxon>Chlorobiota</taxon>
        <taxon>Chlorobiia</taxon>
        <taxon>Chlorobiales</taxon>
        <taxon>Chlorobiaceae</taxon>
        <taxon>Chlorobaculum</taxon>
    </lineage>
</organism>
<reference evidence="3" key="1">
    <citation type="submission" date="2008-06" db="EMBL/GenBank/DDBJ databases">
        <title>Complete sequence of Chlorobaculum parvum NCIB 8327.</title>
        <authorList>
            <consortium name="US DOE Joint Genome Institute"/>
            <person name="Lucas S."/>
            <person name="Copeland A."/>
            <person name="Lapidus A."/>
            <person name="Glavina del Rio T."/>
            <person name="Dalin E."/>
            <person name="Tice H."/>
            <person name="Bruce D."/>
            <person name="Goodwin L."/>
            <person name="Pitluck S."/>
            <person name="Schmutz J."/>
            <person name="Larimer F."/>
            <person name="Land M."/>
            <person name="Hauser L."/>
            <person name="Kyrpides N."/>
            <person name="Mikhailova N."/>
            <person name="Zhao F."/>
            <person name="Li T."/>
            <person name="Liu Z."/>
            <person name="Overmann J."/>
            <person name="Bryant D.A."/>
            <person name="Richardson P."/>
        </authorList>
    </citation>
    <scope>NUCLEOTIDE SEQUENCE [LARGE SCALE GENOMIC DNA]</scope>
    <source>
        <strain evidence="3">NCIB 8327</strain>
    </source>
</reference>
<dbReference type="InterPro" id="IPR036265">
    <property type="entry name" value="HIT-like_sf"/>
</dbReference>
<dbReference type="HOGENOM" id="CLU_056776_5_1_10"/>
<dbReference type="EMBL" id="CP001099">
    <property type="protein sequence ID" value="ACF10681.1"/>
    <property type="molecule type" value="Genomic_DNA"/>
</dbReference>
<dbReference type="Proteomes" id="UP000008811">
    <property type="component" value="Chromosome"/>
</dbReference>
<dbReference type="KEGG" id="cpc:Cpar_0254"/>
<proteinExistence type="predicted"/>
<evidence type="ECO:0000313" key="3">
    <source>
        <dbReference type="EMBL" id="ACF10681.1"/>
    </source>
</evidence>
<dbReference type="Pfam" id="PF01230">
    <property type="entry name" value="HIT"/>
    <property type="match status" value="1"/>
</dbReference>
<evidence type="ECO:0000259" key="2">
    <source>
        <dbReference type="PROSITE" id="PS51084"/>
    </source>
</evidence>
<dbReference type="PANTHER" id="PTHR42997:SF1">
    <property type="entry name" value="AP-4-A PHOSPHORYLASE"/>
    <property type="match status" value="1"/>
</dbReference>
<accession>B3QR16</accession>
<protein>
    <submittedName>
        <fullName evidence="3">Histidine triad (HIT) protein</fullName>
    </submittedName>
</protein>
<dbReference type="AlphaFoldDB" id="B3QR16"/>
<dbReference type="InterPro" id="IPR011146">
    <property type="entry name" value="HIT-like"/>
</dbReference>
<dbReference type="SUPFAM" id="SSF54197">
    <property type="entry name" value="HIT-like"/>
    <property type="match status" value="1"/>
</dbReference>
<evidence type="ECO:0000256" key="1">
    <source>
        <dbReference type="PROSITE-ProRule" id="PRU00464"/>
    </source>
</evidence>
<feature type="domain" description="HIT" evidence="2">
    <location>
        <begin position="11"/>
        <end position="118"/>
    </location>
</feature>
<dbReference type="STRING" id="517417.Cpar_0254"/>
<dbReference type="PANTHER" id="PTHR42997">
    <property type="entry name" value="HIT FAMILY HYDROLASE"/>
    <property type="match status" value="1"/>
</dbReference>
<dbReference type="GO" id="GO:0003824">
    <property type="term" value="F:catalytic activity"/>
    <property type="evidence" value="ECO:0007669"/>
    <property type="project" value="InterPro"/>
</dbReference>
<dbReference type="Gene3D" id="3.30.428.10">
    <property type="entry name" value="HIT-like"/>
    <property type="match status" value="1"/>
</dbReference>
<name>B3QR16_CHLP8</name>
<dbReference type="RefSeq" id="WP_012501515.1">
    <property type="nucleotide sequence ID" value="NC_011027.1"/>
</dbReference>
<feature type="short sequence motif" description="Histidine triad motif" evidence="1">
    <location>
        <begin position="103"/>
        <end position="107"/>
    </location>
</feature>
<sequence>MSLSFNCDPVEPCPFCKISQDAIVLENEFGFAIDDRFPVTYGHLLVIPKRHVESYFDLTRDELNACDDLLRRARRAIISKDSSVCGFNIGINDGHAAGQTIAHCHIHLIPRRAEILKIPGEAYGE</sequence>
<dbReference type="PROSITE" id="PS51084">
    <property type="entry name" value="HIT_2"/>
    <property type="match status" value="1"/>
</dbReference>
<dbReference type="InterPro" id="IPR052908">
    <property type="entry name" value="AP-4-A_phosphorylase"/>
</dbReference>
<evidence type="ECO:0000313" key="4">
    <source>
        <dbReference type="Proteomes" id="UP000008811"/>
    </source>
</evidence>
<gene>
    <name evidence="3" type="ordered locus">Cpar_0254</name>
</gene>
<dbReference type="eggNOG" id="COG0537">
    <property type="taxonomic scope" value="Bacteria"/>
</dbReference>